<accession>A0A6V8H7Z2</accession>
<protein>
    <submittedName>
        <fullName evidence="2">Uncharacterized protein</fullName>
    </submittedName>
</protein>
<reference evidence="3" key="1">
    <citation type="journal article" date="2015" name="Genome Announc.">
        <title>Draft genome sequence of Talaromyces cellulolyticus strain Y-94, a source of lignocellulosic biomass-degrading enzymes.</title>
        <authorList>
            <person name="Fujii T."/>
            <person name="Koike H."/>
            <person name="Sawayama S."/>
            <person name="Yano S."/>
            <person name="Inoue H."/>
        </authorList>
    </citation>
    <scope>NUCLEOTIDE SEQUENCE [LARGE SCALE GENOMIC DNA]</scope>
    <source>
        <strain evidence="3">Y-94</strain>
    </source>
</reference>
<dbReference type="AlphaFoldDB" id="A0A6V8H7Z2"/>
<keyword evidence="3" id="KW-1185">Reference proteome</keyword>
<keyword evidence="1" id="KW-0472">Membrane</keyword>
<organism evidence="2 3">
    <name type="scientific">Talaromyces pinophilus</name>
    <name type="common">Penicillium pinophilum</name>
    <dbReference type="NCBI Taxonomy" id="128442"/>
    <lineage>
        <taxon>Eukaryota</taxon>
        <taxon>Fungi</taxon>
        <taxon>Dikarya</taxon>
        <taxon>Ascomycota</taxon>
        <taxon>Pezizomycotina</taxon>
        <taxon>Eurotiomycetes</taxon>
        <taxon>Eurotiomycetidae</taxon>
        <taxon>Eurotiales</taxon>
        <taxon>Trichocomaceae</taxon>
        <taxon>Talaromyces</taxon>
        <taxon>Talaromyces sect. Talaromyces</taxon>
    </lineage>
</organism>
<evidence type="ECO:0000313" key="3">
    <source>
        <dbReference type="Proteomes" id="UP000053095"/>
    </source>
</evidence>
<evidence type="ECO:0000256" key="1">
    <source>
        <dbReference type="SAM" id="Phobius"/>
    </source>
</evidence>
<dbReference type="Proteomes" id="UP000053095">
    <property type="component" value="Unassembled WGS sequence"/>
</dbReference>
<keyword evidence="1" id="KW-0812">Transmembrane</keyword>
<comment type="caution">
    <text evidence="2">The sequence shown here is derived from an EMBL/GenBank/DDBJ whole genome shotgun (WGS) entry which is preliminary data.</text>
</comment>
<evidence type="ECO:0000313" key="2">
    <source>
        <dbReference type="EMBL" id="GAM37405.1"/>
    </source>
</evidence>
<gene>
    <name evidence="2" type="ORF">TCE0_024f07302</name>
</gene>
<keyword evidence="1" id="KW-1133">Transmembrane helix</keyword>
<proteinExistence type="predicted"/>
<dbReference type="EMBL" id="DF933820">
    <property type="protein sequence ID" value="GAM37405.1"/>
    <property type="molecule type" value="Genomic_DNA"/>
</dbReference>
<name>A0A6V8H7Z2_TALPI</name>
<sequence length="421" mass="46094">MWVDRQENPDLELRAYKAAWLNNAYSMVFMNVTTIYNDSIPGSRAFAYLDSELGKAFPIMSNDSTSTDSFFLTSSPSPDQLITTTLYGGYLDGLDQGTSAYNDTVFNVTEPSKPPLYLNPFGINSTLWSDVGLLCTGAGGLDFANISIIKTVSFRFNGSDDFSGLTVTEIQDKVYADDDHKPLWDVEQTNLTLNDVSPLGLVTNSGQGNISLSTVRKESLYLPGYTGWSSGFSAIPGFQNLPGLDIYVSAIGTALNLRGDQLGVFDYTGRTNNAFLRKWQELSKSAATASRVLNLIWTNAAANAVVGTKTLQAPQQRGLQKRANNDSNDTSNLFPQVILYKRRVQYHWPYGIPAFIALLFTVALIIVSLIAALLGHSGPGTMRRLLNKTSLGPVLTSSQIRNLENEQARGLVESSEQVKLF</sequence>
<feature type="transmembrane region" description="Helical" evidence="1">
    <location>
        <begin position="350"/>
        <end position="374"/>
    </location>
</feature>